<dbReference type="Proteomes" id="UP001152531">
    <property type="component" value="Unassembled WGS sequence"/>
</dbReference>
<proteinExistence type="predicted"/>
<gene>
    <name evidence="1" type="ORF">CLIB1444_02S18888</name>
</gene>
<reference evidence="1" key="1">
    <citation type="submission" date="2022-06" db="EMBL/GenBank/DDBJ databases">
        <authorList>
            <person name="Legras J.-L."/>
            <person name="Devillers H."/>
            <person name="Grondin C."/>
        </authorList>
    </citation>
    <scope>NUCLEOTIDE SEQUENCE</scope>
    <source>
        <strain evidence="1">CLIB 1444</strain>
    </source>
</reference>
<protein>
    <submittedName>
        <fullName evidence="1">NADP-dependent alcohol dehydrogenase 7</fullName>
    </submittedName>
</protein>
<evidence type="ECO:0000313" key="1">
    <source>
        <dbReference type="EMBL" id="CAH6719890.1"/>
    </source>
</evidence>
<organism evidence="1 2">
    <name type="scientific">[Candida] jaroonii</name>
    <dbReference type="NCBI Taxonomy" id="467808"/>
    <lineage>
        <taxon>Eukaryota</taxon>
        <taxon>Fungi</taxon>
        <taxon>Dikarya</taxon>
        <taxon>Ascomycota</taxon>
        <taxon>Saccharomycotina</taxon>
        <taxon>Pichiomycetes</taxon>
        <taxon>Debaryomycetaceae</taxon>
        <taxon>Yamadazyma</taxon>
    </lineage>
</organism>
<sequence>MSLPNTIKAIGAKDVESWENPVDLEFKPRKFNQDDVLVKIQSCGVCGSDLHAVSGAWASYEGHQVVGHEVVGKVEKVGPNVTEFKVGDIVGVGAAIGSCGECKSCKNNNEQYCAKLIHTYAMPHWKSDNWVTQGGYASHIIAEENFVFHIPKNLPLDVAGPLMCGGLTVFSPLWRSLNGDGKGKTVGIIGIGGLGHLAIKFAKALGAKVVAFSRSNSKRDDALELGADEYVATGIDVDWTSKYEREFDVILNCASSFTDIKYENFFKLMDVQGNFITVGAPPSDESLKLHAFQLLLSGASMSGSLIGSKKECSIMLDLCAKEKIYPVIEKLPMSVENVKNAWSRVGKSDVRYRFVLTDIEEYFENK</sequence>
<comment type="caution">
    <text evidence="1">The sequence shown here is derived from an EMBL/GenBank/DDBJ whole genome shotgun (WGS) entry which is preliminary data.</text>
</comment>
<keyword evidence="2" id="KW-1185">Reference proteome</keyword>
<evidence type="ECO:0000313" key="2">
    <source>
        <dbReference type="Proteomes" id="UP001152531"/>
    </source>
</evidence>
<dbReference type="EMBL" id="CALSDN010000002">
    <property type="protein sequence ID" value="CAH6719890.1"/>
    <property type="molecule type" value="Genomic_DNA"/>
</dbReference>
<name>A0ACA9Y4K5_9ASCO</name>
<accession>A0ACA9Y4K5</accession>